<dbReference type="PANTHER" id="PTHR46250:SF15">
    <property type="entry name" value="OS01G0523800 PROTEIN"/>
    <property type="match status" value="1"/>
</dbReference>
<organism evidence="3 4">
    <name type="scientific">Rubus argutus</name>
    <name type="common">Southern blackberry</name>
    <dbReference type="NCBI Taxonomy" id="59490"/>
    <lineage>
        <taxon>Eukaryota</taxon>
        <taxon>Viridiplantae</taxon>
        <taxon>Streptophyta</taxon>
        <taxon>Embryophyta</taxon>
        <taxon>Tracheophyta</taxon>
        <taxon>Spermatophyta</taxon>
        <taxon>Magnoliopsida</taxon>
        <taxon>eudicotyledons</taxon>
        <taxon>Gunneridae</taxon>
        <taxon>Pentapetalae</taxon>
        <taxon>rosids</taxon>
        <taxon>fabids</taxon>
        <taxon>Rosales</taxon>
        <taxon>Rosaceae</taxon>
        <taxon>Rosoideae</taxon>
        <taxon>Rosoideae incertae sedis</taxon>
        <taxon>Rubus</taxon>
    </lineage>
</organism>
<feature type="compositionally biased region" description="Polar residues" evidence="1">
    <location>
        <begin position="265"/>
        <end position="274"/>
    </location>
</feature>
<evidence type="ECO:0000256" key="1">
    <source>
        <dbReference type="SAM" id="MobiDB-lite"/>
    </source>
</evidence>
<protein>
    <recommendedName>
        <fullName evidence="2">Myb/SANT-like domain-containing protein</fullName>
    </recommendedName>
</protein>
<proteinExistence type="predicted"/>
<feature type="compositionally biased region" description="Basic and acidic residues" evidence="1">
    <location>
        <begin position="120"/>
        <end position="135"/>
    </location>
</feature>
<feature type="compositionally biased region" description="Polar residues" evidence="1">
    <location>
        <begin position="101"/>
        <end position="114"/>
    </location>
</feature>
<reference evidence="3 4" key="1">
    <citation type="journal article" date="2023" name="G3 (Bethesda)">
        <title>A chromosome-length genome assembly and annotation of blackberry (Rubus argutus, cv. 'Hillquist').</title>
        <authorList>
            <person name="Bruna T."/>
            <person name="Aryal R."/>
            <person name="Dudchenko O."/>
            <person name="Sargent D.J."/>
            <person name="Mead D."/>
            <person name="Buti M."/>
            <person name="Cavallini A."/>
            <person name="Hytonen T."/>
            <person name="Andres J."/>
            <person name="Pham M."/>
            <person name="Weisz D."/>
            <person name="Mascagni F."/>
            <person name="Usai G."/>
            <person name="Natali L."/>
            <person name="Bassil N."/>
            <person name="Fernandez G.E."/>
            <person name="Lomsadze A."/>
            <person name="Armour M."/>
            <person name="Olukolu B."/>
            <person name="Poorten T."/>
            <person name="Britton C."/>
            <person name="Davik J."/>
            <person name="Ashrafi H."/>
            <person name="Aiden E.L."/>
            <person name="Borodovsky M."/>
            <person name="Worthington M."/>
        </authorList>
    </citation>
    <scope>NUCLEOTIDE SEQUENCE [LARGE SCALE GENOMIC DNA]</scope>
    <source>
        <strain evidence="3">PI 553951</strain>
    </source>
</reference>
<feature type="compositionally biased region" description="Polar residues" evidence="1">
    <location>
        <begin position="20"/>
        <end position="36"/>
    </location>
</feature>
<dbReference type="Pfam" id="PF12776">
    <property type="entry name" value="Myb_DNA-bind_3"/>
    <property type="match status" value="1"/>
</dbReference>
<dbReference type="PANTHER" id="PTHR46250">
    <property type="entry name" value="MYB/SANT-LIKE DNA-BINDING DOMAIN PROTEIN-RELATED"/>
    <property type="match status" value="1"/>
</dbReference>
<feature type="region of interest" description="Disordered" evidence="1">
    <location>
        <begin position="450"/>
        <end position="489"/>
    </location>
</feature>
<keyword evidence="4" id="KW-1185">Reference proteome</keyword>
<feature type="region of interest" description="Disordered" evidence="1">
    <location>
        <begin position="265"/>
        <end position="300"/>
    </location>
</feature>
<accession>A0AAW1YK57</accession>
<dbReference type="EMBL" id="JBEDUW010000001">
    <property type="protein sequence ID" value="KAK9949041.1"/>
    <property type="molecule type" value="Genomic_DNA"/>
</dbReference>
<evidence type="ECO:0000313" key="3">
    <source>
        <dbReference type="EMBL" id="KAK9949041.1"/>
    </source>
</evidence>
<sequence length="618" mass="70707">MDVNTTDFEIEKDTFPRSVDQVSTNKQTDQSHSSPSKTRREDDTGGSSQINETNEKKNRHLWTKEEEDALLGILEDLVAKSHLYDNGTFKPEEGTCPKSVDQISTTKQTDQSHSSQRKRVREDDTGGSSHIDETSKKRHRRRWTEEEEDALLGILEELIAKGHRYENGTFKPDGFSWNNVMKCVEVDSKTWKTYVQHHKEADKWRGKFFPLFDRLIYIFEVGHPIVKTTHTPAGMVEEMNCVEFNTTDYGIQKDICPRSVDQVLATRQTDQSHSPPRKRREDDMGGGLQFSETNRTKRRRKWTKEEEDALLRILEDLIAKGHRFHNRTFRSGTLTLIENALCNLCPASGLKASPHVESKIKKLKKGYSTVCDILNSGFGWNDGTKCVVVECEESWKDFVQHHKEAGKWRYRHFPLYDRLANIFGADYTNVKASQAPIEAVEGINTDEVASSDLGIEEDTNARSADRISTNKQAHRFHSPQRNSRRQDDDLGVALNNVAASFMGMMQTSKEQMRVLIENLQAKDNNESLQSKDVHESLQSKDKNGSQQSKDKSESLLSKDNKTGQLRSELIKLGLSITDRVKALRLLMADTWNADFFLTLDDEEKLEFVKQLIDESSKK</sequence>
<dbReference type="InterPro" id="IPR024752">
    <property type="entry name" value="Myb/SANT-like_dom"/>
</dbReference>
<feature type="region of interest" description="Disordered" evidence="1">
    <location>
        <begin position="1"/>
        <end position="62"/>
    </location>
</feature>
<feature type="region of interest" description="Disordered" evidence="1">
    <location>
        <begin position="523"/>
        <end position="560"/>
    </location>
</feature>
<evidence type="ECO:0000313" key="4">
    <source>
        <dbReference type="Proteomes" id="UP001457282"/>
    </source>
</evidence>
<dbReference type="AlphaFoldDB" id="A0AAW1YK57"/>
<comment type="caution">
    <text evidence="3">The sequence shown here is derived from an EMBL/GenBank/DDBJ whole genome shotgun (WGS) entry which is preliminary data.</text>
</comment>
<name>A0AAW1YK57_RUBAR</name>
<evidence type="ECO:0000259" key="2">
    <source>
        <dbReference type="Pfam" id="PF12776"/>
    </source>
</evidence>
<gene>
    <name evidence="3" type="ORF">M0R45_004587</name>
</gene>
<feature type="domain" description="Myb/SANT-like" evidence="2">
    <location>
        <begin position="301"/>
        <end position="397"/>
    </location>
</feature>
<dbReference type="Proteomes" id="UP001457282">
    <property type="component" value="Unassembled WGS sequence"/>
</dbReference>
<feature type="region of interest" description="Disordered" evidence="1">
    <location>
        <begin position="87"/>
        <end position="143"/>
    </location>
</feature>